<dbReference type="CTD" id="256309"/>
<sequence length="698" mass="80332">MSAEEHADTDTGSFNIHNCSLYPASLKTRVSGNIEPPSKLRGSQDIILQKPNEIQNNENCTSLKSKSLPPVLAVISEEVKGSLYYTENDHKIWDILEKIGSSTSLMKQELMKSQQREQALALEFQYLQHVDGDQSNGSGDIQVISNTADSVKKTENKSNKNKQQKRIFELGALEDKLQAVIFSLQKDNLSSVQQMTGGVCCWCLLKDGHTEKPKPEKDIEEKKDGCVCQWHLKVISRLIKAKLVLLDHLQQLQKEKEDQIQMTKQQLKKLNDQNVYIRNIDDKVYTMKSQQLQNYLLSFHSKGNDQELQKENIELKTEIKQLSITVRSLTDDNSKYKEIINTLTEEKNITQTQLIKNNEESKQNANELKTLLKTFEELANQNRDLQEERNHICIQNQHMTQALSDLKSENQRVQKQMCTLTRERDRLKHIIESIQKHFSQLEEETQNLQLKTNELYKEKSSLQDQLEKSKLQIQQMKEKEADFKLLQKAPLDLSREDKNDIVKLETAFQEPDNAKTALKKDQQISLDSSCPEEKLCCALKDAKAKNEILETGLLDMIRECQILSTMASGLKGENKILKAELKKHLEENVEIKLYVKRLNEEHKLLEKYLQTVENERDVLQYDIGHLHRDYTKPADQIAVQLDKPYKSNWVYCGQTTTSGSSEKKYHCEESTENIKDTSHCRQNTLACSSEGCETSGKT</sequence>
<keyword evidence="2" id="KW-1185">Reference proteome</keyword>
<gene>
    <name evidence="3" type="primary">CCDC110</name>
</gene>
<dbReference type="OrthoDB" id="9947236at2759"/>
<feature type="coiled-coil region" evidence="1">
    <location>
        <begin position="246"/>
        <end position="273"/>
    </location>
</feature>
<dbReference type="Proteomes" id="UP000515159">
    <property type="component" value="Chromosome 1"/>
</dbReference>
<dbReference type="FunCoup" id="A0A6P8RVM3">
    <property type="interactions" value="436"/>
</dbReference>
<dbReference type="InParanoid" id="A0A6P8RVM3"/>
<dbReference type="GeneID" id="117364110"/>
<feature type="coiled-coil region" evidence="1">
    <location>
        <begin position="567"/>
        <end position="615"/>
    </location>
</feature>
<dbReference type="AlphaFoldDB" id="A0A6P8RVM3"/>
<accession>A0A6P8RVM3</accession>
<feature type="coiled-coil region" evidence="1">
    <location>
        <begin position="305"/>
        <end position="479"/>
    </location>
</feature>
<evidence type="ECO:0000256" key="1">
    <source>
        <dbReference type="SAM" id="Coils"/>
    </source>
</evidence>
<reference evidence="3" key="1">
    <citation type="submission" date="2025-08" db="UniProtKB">
        <authorList>
            <consortium name="RefSeq"/>
        </authorList>
    </citation>
    <scope>IDENTIFICATION</scope>
</reference>
<name>A0A6P8RVM3_GEOSA</name>
<evidence type="ECO:0000313" key="2">
    <source>
        <dbReference type="Proteomes" id="UP000515159"/>
    </source>
</evidence>
<dbReference type="RefSeq" id="XP_033809258.1">
    <property type="nucleotide sequence ID" value="XM_033953367.1"/>
</dbReference>
<proteinExistence type="predicted"/>
<dbReference type="KEGG" id="gsh:117364110"/>
<protein>
    <submittedName>
        <fullName evidence="3">Coiled-coil domain-containing protein 110 isoform X1</fullName>
    </submittedName>
</protein>
<organism evidence="2 3">
    <name type="scientific">Geotrypetes seraphini</name>
    <name type="common">Gaboon caecilian</name>
    <name type="synonym">Caecilia seraphini</name>
    <dbReference type="NCBI Taxonomy" id="260995"/>
    <lineage>
        <taxon>Eukaryota</taxon>
        <taxon>Metazoa</taxon>
        <taxon>Chordata</taxon>
        <taxon>Craniata</taxon>
        <taxon>Vertebrata</taxon>
        <taxon>Euteleostomi</taxon>
        <taxon>Amphibia</taxon>
        <taxon>Gymnophiona</taxon>
        <taxon>Geotrypetes</taxon>
    </lineage>
</organism>
<evidence type="ECO:0000313" key="3">
    <source>
        <dbReference type="RefSeq" id="XP_033809258.1"/>
    </source>
</evidence>
<keyword evidence="1" id="KW-0175">Coiled coil</keyword>